<name>A0ABY4VDP8_9GAMM</name>
<proteinExistence type="predicted"/>
<dbReference type="SUPFAM" id="SSF52518">
    <property type="entry name" value="Thiamin diphosphate-binding fold (THDP-binding)"/>
    <property type="match status" value="1"/>
</dbReference>
<dbReference type="Gene3D" id="3.40.50.970">
    <property type="match status" value="1"/>
</dbReference>
<accession>A0ABY4VDP8</accession>
<organism evidence="1 2">
    <name type="scientific">Microbulbifer variabilis</name>
    <dbReference type="NCBI Taxonomy" id="266805"/>
    <lineage>
        <taxon>Bacteria</taxon>
        <taxon>Pseudomonadati</taxon>
        <taxon>Pseudomonadota</taxon>
        <taxon>Gammaproteobacteria</taxon>
        <taxon>Cellvibrionales</taxon>
        <taxon>Microbulbiferaceae</taxon>
        <taxon>Microbulbifer</taxon>
    </lineage>
</organism>
<sequence>MNHNIGICIISENPALIEELDYIFSLIHVIQNPEDDCSFTIEPFSLPPKNNRDILNATIKQAQHYLTNAGKRHEFSFTPYIFRDLNEAIKVLPGENTVFDIFIVDTEYLPEYSKEANISLPESPFDLLISSCKVRTLTPFSKVMYVPEESLNSILSYVDGSTQIQVLQDDPDLVRAKLLKLLIDHMEHGYLNKLLSRTAATTKSPIGLAQAIFSHMQEFWLKQWDFHYYTGSMVANLIRSIQALCTDVQDDSSPRCLTGNNEHCLAAGALAGWQLFERSYVITVTSGMIDEFRGTLSNLQRAKAPGLIICADSPADSWFAFQGTIDVDTDGREVIAARRIPHVYLHDRETLSEQLNKAFQVMHEKPGPVFIFATPNILESRENTFSPSEFISKVSEPDDIHQNDLDTVMNLINNSDIRLLWNCGPLSKYELELVTQIAQDAGIALTDSLTHPGTVQAYRNGKLNKNYLGTFGVYAFSRRVYHYLHDNGKLRGPDTLSQFFLKHKIDQAATPFSEGKLKRNIHIVQVNKNKRHLSPYSNIALNMPLVKLLEYIKAHLDVQDHIKANRLAYLTEATNLDECVPGDYMASLPMSANYFMLKLGQQVRRLIENNAFEFIGVYDVGRCGLSAIRNIPRTCRSFSGWYGRALMGDALSALPYIARTSDKNVLAFIGDGARALVPNIESQLVHALSQNPNGTKINITLLYLCNGVLSMIQTYLDKRTPSGCGRQVVVPLPLQENHTEHKREPVTSRNITVNRTRVSSYQEQQIGDLLNQKGRINIAEVLLSHNSDGDGLSLISEASWNRITA</sequence>
<evidence type="ECO:0000313" key="2">
    <source>
        <dbReference type="Proteomes" id="UP001055658"/>
    </source>
</evidence>
<evidence type="ECO:0000313" key="1">
    <source>
        <dbReference type="EMBL" id="USD22414.1"/>
    </source>
</evidence>
<dbReference type="Proteomes" id="UP001055658">
    <property type="component" value="Chromosome"/>
</dbReference>
<protein>
    <recommendedName>
        <fullName evidence="3">Decarboxylase</fullName>
    </recommendedName>
</protein>
<reference evidence="1" key="1">
    <citation type="submission" date="2022-02" db="EMBL/GenBank/DDBJ databases">
        <title>Coral-associated bacteria.</title>
        <authorList>
            <person name="Tang K."/>
            <person name="Wang X."/>
        </authorList>
    </citation>
    <scope>NUCLEOTIDE SEQUENCE</scope>
    <source>
        <strain evidence="1">SCSIO 43006</strain>
    </source>
</reference>
<dbReference type="InterPro" id="IPR029061">
    <property type="entry name" value="THDP-binding"/>
</dbReference>
<dbReference type="RefSeq" id="WP_252084773.1">
    <property type="nucleotide sequence ID" value="NZ_CP092418.1"/>
</dbReference>
<evidence type="ECO:0008006" key="3">
    <source>
        <dbReference type="Google" id="ProtNLM"/>
    </source>
</evidence>
<dbReference type="EMBL" id="CP092418">
    <property type="protein sequence ID" value="USD22414.1"/>
    <property type="molecule type" value="Genomic_DNA"/>
</dbReference>
<keyword evidence="2" id="KW-1185">Reference proteome</keyword>
<gene>
    <name evidence="1" type="ORF">MJO52_04600</name>
</gene>